<evidence type="ECO:0000256" key="1">
    <source>
        <dbReference type="SAM" id="MobiDB-lite"/>
    </source>
</evidence>
<accession>K1RNG7</accession>
<sequence>MAGFWLTNKRITDLNIRHIYGGPEATGTHRLLKNSRTFSLRNKEKEEKKAEALQRRAKRRLFDANSRGEYVVPRAPAFRELDQEGVDDIVNRLNHRKSAPALRRSQSTKSSNEDSESSRQKPRPLSERELSDVSLRLHSHETHMSRMRSGKGVRLPPPRASSQSTSVSFCSAG</sequence>
<feature type="region of interest" description="Disordered" evidence="1">
    <location>
        <begin position="92"/>
        <end position="173"/>
    </location>
</feature>
<proteinExistence type="predicted"/>
<feature type="compositionally biased region" description="Basic and acidic residues" evidence="1">
    <location>
        <begin position="116"/>
        <end position="131"/>
    </location>
</feature>
<protein>
    <submittedName>
        <fullName evidence="2">Uncharacterized protein</fullName>
    </submittedName>
</protein>
<dbReference type="HOGENOM" id="CLU_1549134_0_0_1"/>
<reference evidence="2" key="1">
    <citation type="journal article" date="2012" name="Nature">
        <title>The oyster genome reveals stress adaptation and complexity of shell formation.</title>
        <authorList>
            <person name="Zhang G."/>
            <person name="Fang X."/>
            <person name="Guo X."/>
            <person name="Li L."/>
            <person name="Luo R."/>
            <person name="Xu F."/>
            <person name="Yang P."/>
            <person name="Zhang L."/>
            <person name="Wang X."/>
            <person name="Qi H."/>
            <person name="Xiong Z."/>
            <person name="Que H."/>
            <person name="Xie Y."/>
            <person name="Holland P.W."/>
            <person name="Paps J."/>
            <person name="Zhu Y."/>
            <person name="Wu F."/>
            <person name="Chen Y."/>
            <person name="Wang J."/>
            <person name="Peng C."/>
            <person name="Meng J."/>
            <person name="Yang L."/>
            <person name="Liu J."/>
            <person name="Wen B."/>
            <person name="Zhang N."/>
            <person name="Huang Z."/>
            <person name="Zhu Q."/>
            <person name="Feng Y."/>
            <person name="Mount A."/>
            <person name="Hedgecock D."/>
            <person name="Xu Z."/>
            <person name="Liu Y."/>
            <person name="Domazet-Loso T."/>
            <person name="Du Y."/>
            <person name="Sun X."/>
            <person name="Zhang S."/>
            <person name="Liu B."/>
            <person name="Cheng P."/>
            <person name="Jiang X."/>
            <person name="Li J."/>
            <person name="Fan D."/>
            <person name="Wang W."/>
            <person name="Fu W."/>
            <person name="Wang T."/>
            <person name="Wang B."/>
            <person name="Zhang J."/>
            <person name="Peng Z."/>
            <person name="Li Y."/>
            <person name="Li N."/>
            <person name="Wang J."/>
            <person name="Chen M."/>
            <person name="He Y."/>
            <person name="Tan F."/>
            <person name="Song X."/>
            <person name="Zheng Q."/>
            <person name="Huang R."/>
            <person name="Yang H."/>
            <person name="Du X."/>
            <person name="Chen L."/>
            <person name="Yang M."/>
            <person name="Gaffney P.M."/>
            <person name="Wang S."/>
            <person name="Luo L."/>
            <person name="She Z."/>
            <person name="Ming Y."/>
            <person name="Huang W."/>
            <person name="Zhang S."/>
            <person name="Huang B."/>
            <person name="Zhang Y."/>
            <person name="Qu T."/>
            <person name="Ni P."/>
            <person name="Miao G."/>
            <person name="Wang J."/>
            <person name="Wang Q."/>
            <person name="Steinberg C.E."/>
            <person name="Wang H."/>
            <person name="Li N."/>
            <person name="Qian L."/>
            <person name="Zhang G."/>
            <person name="Li Y."/>
            <person name="Yang H."/>
            <person name="Liu X."/>
            <person name="Wang J."/>
            <person name="Yin Y."/>
            <person name="Wang J."/>
        </authorList>
    </citation>
    <scope>NUCLEOTIDE SEQUENCE [LARGE SCALE GENOMIC DNA]</scope>
    <source>
        <strain evidence="2">05x7-T-G4-1.051#20</strain>
    </source>
</reference>
<name>K1RNG7_MAGGI</name>
<gene>
    <name evidence="2" type="ORF">CGI_10021160</name>
</gene>
<feature type="compositionally biased region" description="Polar residues" evidence="1">
    <location>
        <begin position="160"/>
        <end position="173"/>
    </location>
</feature>
<evidence type="ECO:0000313" key="2">
    <source>
        <dbReference type="EMBL" id="EKC43145.1"/>
    </source>
</evidence>
<dbReference type="OrthoDB" id="6139192at2759"/>
<dbReference type="InParanoid" id="K1RNG7"/>
<dbReference type="AlphaFoldDB" id="K1RNG7"/>
<dbReference type="OMA" id="HETHMSR"/>
<organism evidence="2">
    <name type="scientific">Magallana gigas</name>
    <name type="common">Pacific oyster</name>
    <name type="synonym">Crassostrea gigas</name>
    <dbReference type="NCBI Taxonomy" id="29159"/>
    <lineage>
        <taxon>Eukaryota</taxon>
        <taxon>Metazoa</taxon>
        <taxon>Spiralia</taxon>
        <taxon>Lophotrochozoa</taxon>
        <taxon>Mollusca</taxon>
        <taxon>Bivalvia</taxon>
        <taxon>Autobranchia</taxon>
        <taxon>Pteriomorphia</taxon>
        <taxon>Ostreida</taxon>
        <taxon>Ostreoidea</taxon>
        <taxon>Ostreidae</taxon>
        <taxon>Magallana</taxon>
    </lineage>
</organism>
<dbReference type="EMBL" id="JH817943">
    <property type="protein sequence ID" value="EKC43145.1"/>
    <property type="molecule type" value="Genomic_DNA"/>
</dbReference>